<protein>
    <submittedName>
        <fullName evidence="2">Uncharacterized protein</fullName>
    </submittedName>
</protein>
<dbReference type="EMBL" id="KI913152">
    <property type="protein sequence ID" value="ETV72772.1"/>
    <property type="molecule type" value="Genomic_DNA"/>
</dbReference>
<gene>
    <name evidence="2" type="ORF">H257_12140</name>
</gene>
<feature type="region of interest" description="Disordered" evidence="1">
    <location>
        <begin position="27"/>
        <end position="53"/>
    </location>
</feature>
<proteinExistence type="predicted"/>
<reference evidence="2" key="1">
    <citation type="submission" date="2013-12" db="EMBL/GenBank/DDBJ databases">
        <title>The Genome Sequence of Aphanomyces astaci APO3.</title>
        <authorList>
            <consortium name="The Broad Institute Genomics Platform"/>
            <person name="Russ C."/>
            <person name="Tyler B."/>
            <person name="van West P."/>
            <person name="Dieguez-Uribeondo J."/>
            <person name="Young S.K."/>
            <person name="Zeng Q."/>
            <person name="Gargeya S."/>
            <person name="Fitzgerald M."/>
            <person name="Abouelleil A."/>
            <person name="Alvarado L."/>
            <person name="Chapman S.B."/>
            <person name="Gainer-Dewar J."/>
            <person name="Goldberg J."/>
            <person name="Griggs A."/>
            <person name="Gujja S."/>
            <person name="Hansen M."/>
            <person name="Howarth C."/>
            <person name="Imamovic A."/>
            <person name="Ireland A."/>
            <person name="Larimer J."/>
            <person name="McCowan C."/>
            <person name="Murphy C."/>
            <person name="Pearson M."/>
            <person name="Poon T.W."/>
            <person name="Priest M."/>
            <person name="Roberts A."/>
            <person name="Saif S."/>
            <person name="Shea T."/>
            <person name="Sykes S."/>
            <person name="Wortman J."/>
            <person name="Nusbaum C."/>
            <person name="Birren B."/>
        </authorList>
    </citation>
    <scope>NUCLEOTIDE SEQUENCE [LARGE SCALE GENOMIC DNA]</scope>
    <source>
        <strain evidence="2">APO3</strain>
    </source>
</reference>
<accession>W4FZ72</accession>
<sequence>MAAGTLKCEFRSTLEKHFSPRDIFVESLLRSPPPPPLPDLPQHRRHGRRHLHH</sequence>
<organism evidence="2">
    <name type="scientific">Aphanomyces astaci</name>
    <name type="common">Crayfish plague agent</name>
    <dbReference type="NCBI Taxonomy" id="112090"/>
    <lineage>
        <taxon>Eukaryota</taxon>
        <taxon>Sar</taxon>
        <taxon>Stramenopiles</taxon>
        <taxon>Oomycota</taxon>
        <taxon>Saprolegniomycetes</taxon>
        <taxon>Saprolegniales</taxon>
        <taxon>Verrucalvaceae</taxon>
        <taxon>Aphanomyces</taxon>
    </lineage>
</organism>
<dbReference type="AlphaFoldDB" id="W4FZ72"/>
<dbReference type="VEuPathDB" id="FungiDB:H257_12140"/>
<name>W4FZ72_APHAT</name>
<evidence type="ECO:0000313" key="2">
    <source>
        <dbReference type="EMBL" id="ETV72772.1"/>
    </source>
</evidence>
<dbReference type="RefSeq" id="XP_009837558.1">
    <property type="nucleotide sequence ID" value="XM_009839256.1"/>
</dbReference>
<evidence type="ECO:0000256" key="1">
    <source>
        <dbReference type="SAM" id="MobiDB-lite"/>
    </source>
</evidence>
<feature type="compositionally biased region" description="Basic residues" evidence="1">
    <location>
        <begin position="43"/>
        <end position="53"/>
    </location>
</feature>
<dbReference type="GeneID" id="20814136"/>